<evidence type="ECO:0000313" key="3">
    <source>
        <dbReference type="Proteomes" id="UP000422989"/>
    </source>
</evidence>
<keyword evidence="1" id="KW-1133">Transmembrane helix</keyword>
<evidence type="ECO:0000313" key="2">
    <source>
        <dbReference type="EMBL" id="QGU27602.1"/>
    </source>
</evidence>
<evidence type="ECO:0000256" key="1">
    <source>
        <dbReference type="SAM" id="Phobius"/>
    </source>
</evidence>
<name>A0A6I6DRP4_9MICO</name>
<dbReference type="KEGG" id="moj:D7D94_07930"/>
<keyword evidence="1" id="KW-0472">Membrane</keyword>
<keyword evidence="1" id="KW-0812">Transmembrane</keyword>
<organism evidence="2 3">
    <name type="scientific">Microbacterium oryzae</name>
    <dbReference type="NCBI Taxonomy" id="743009"/>
    <lineage>
        <taxon>Bacteria</taxon>
        <taxon>Bacillati</taxon>
        <taxon>Actinomycetota</taxon>
        <taxon>Actinomycetes</taxon>
        <taxon>Micrococcales</taxon>
        <taxon>Microbacteriaceae</taxon>
        <taxon>Microbacterium</taxon>
    </lineage>
</organism>
<proteinExistence type="predicted"/>
<dbReference type="AlphaFoldDB" id="A0A6I6DRP4"/>
<feature type="transmembrane region" description="Helical" evidence="1">
    <location>
        <begin position="107"/>
        <end position="128"/>
    </location>
</feature>
<feature type="transmembrane region" description="Helical" evidence="1">
    <location>
        <begin position="68"/>
        <end position="95"/>
    </location>
</feature>
<protein>
    <submittedName>
        <fullName evidence="2">Uncharacterized protein</fullName>
    </submittedName>
</protein>
<feature type="transmembrane region" description="Helical" evidence="1">
    <location>
        <begin position="37"/>
        <end position="56"/>
    </location>
</feature>
<sequence length="146" mass="15007">MLLAFAVAGYGALAVCGLGFGSLFTESDVIETPGVGIVPAALAVVVSVGAFALALWPAIRPDHPRFTSVIGVVFATAAIYALALWLLALVFGAGLGTATGAVVEVVIGWPVPVLAGAAAIASWCAIAVRRTRAQRPLWPWERPDAR</sequence>
<keyword evidence="3" id="KW-1185">Reference proteome</keyword>
<reference evidence="2 3" key="1">
    <citation type="submission" date="2018-09" db="EMBL/GenBank/DDBJ databases">
        <title>Whole genome sequencing of Microbacterium oryzae strain MB-10T.</title>
        <authorList>
            <person name="Das S.K."/>
        </authorList>
    </citation>
    <scope>NUCLEOTIDE SEQUENCE [LARGE SCALE GENOMIC DNA]</scope>
    <source>
        <strain evidence="2 3">MB-10</strain>
    </source>
</reference>
<dbReference type="Proteomes" id="UP000422989">
    <property type="component" value="Chromosome"/>
</dbReference>
<dbReference type="EMBL" id="CP032550">
    <property type="protein sequence ID" value="QGU27602.1"/>
    <property type="molecule type" value="Genomic_DNA"/>
</dbReference>
<accession>A0A6I6DRP4</accession>
<gene>
    <name evidence="2" type="ORF">D7D94_07930</name>
</gene>